<feature type="signal peptide" evidence="1">
    <location>
        <begin position="1"/>
        <end position="32"/>
    </location>
</feature>
<feature type="chain" id="PRO_5039695618" evidence="1">
    <location>
        <begin position="33"/>
        <end position="301"/>
    </location>
</feature>
<keyword evidence="1" id="KW-0732">Signal</keyword>
<evidence type="ECO:0000313" key="2">
    <source>
        <dbReference type="EMBL" id="GIH81053.1"/>
    </source>
</evidence>
<gene>
    <name evidence="2" type="ORF">Plo01_74820</name>
</gene>
<keyword evidence="3" id="KW-1185">Reference proteome</keyword>
<evidence type="ECO:0000256" key="1">
    <source>
        <dbReference type="SAM" id="SignalP"/>
    </source>
</evidence>
<dbReference type="EMBL" id="BOOH01000067">
    <property type="protein sequence ID" value="GIH81053.1"/>
    <property type="molecule type" value="Genomic_DNA"/>
</dbReference>
<sequence length="301" mass="31810">MAGRFPGRGRGPRPRGLACALLRLACVTVALAPLGGCAAPAPTRAMWLWQRADPAEVVEWAAAQGVSEIFAYVPQELTAAERARLSALGKNADAAGIELAALGGEPEWALDHAAALSWLRTAMGTGLFTTAHVDVEPYHLPAWRTDRAGTVASFTALLAKLRDADPRPLEADVPFWYHTIPAGPSGSASSASSADSATLADEVLARTDAVTVMSYRDTATGPGSIMEISADMLRRGQRAGRPVRLGAETLRLPDCPHCTFHDRGREAMDAALAEVDAAAAEYPSFAGIAVHDYTAWTTLRP</sequence>
<reference evidence="2 3" key="1">
    <citation type="submission" date="2021-01" db="EMBL/GenBank/DDBJ databases">
        <title>Whole genome shotgun sequence of Planobispora longispora NBRC 13918.</title>
        <authorList>
            <person name="Komaki H."/>
            <person name="Tamura T."/>
        </authorList>
    </citation>
    <scope>NUCLEOTIDE SEQUENCE [LARGE SCALE GENOMIC DNA]</scope>
    <source>
        <strain evidence="2 3">NBRC 13918</strain>
    </source>
</reference>
<dbReference type="AlphaFoldDB" id="A0A8J3RTV9"/>
<dbReference type="Proteomes" id="UP000616724">
    <property type="component" value="Unassembled WGS sequence"/>
</dbReference>
<protein>
    <submittedName>
        <fullName evidence="2">Uncharacterized protein</fullName>
    </submittedName>
</protein>
<proteinExistence type="predicted"/>
<organism evidence="2 3">
    <name type="scientific">Planobispora longispora</name>
    <dbReference type="NCBI Taxonomy" id="28887"/>
    <lineage>
        <taxon>Bacteria</taxon>
        <taxon>Bacillati</taxon>
        <taxon>Actinomycetota</taxon>
        <taxon>Actinomycetes</taxon>
        <taxon>Streptosporangiales</taxon>
        <taxon>Streptosporangiaceae</taxon>
        <taxon>Planobispora</taxon>
    </lineage>
</organism>
<accession>A0A8J3RTV9</accession>
<comment type="caution">
    <text evidence="2">The sequence shown here is derived from an EMBL/GenBank/DDBJ whole genome shotgun (WGS) entry which is preliminary data.</text>
</comment>
<evidence type="ECO:0000313" key="3">
    <source>
        <dbReference type="Proteomes" id="UP000616724"/>
    </source>
</evidence>
<name>A0A8J3RTV9_9ACTN</name>
<dbReference type="RefSeq" id="WP_203895455.1">
    <property type="nucleotide sequence ID" value="NZ_BOOH01000067.1"/>
</dbReference>